<feature type="compositionally biased region" description="Basic and acidic residues" evidence="1">
    <location>
        <begin position="1"/>
        <end position="22"/>
    </location>
</feature>
<keyword evidence="3" id="KW-1185">Reference proteome</keyword>
<dbReference type="Proteomes" id="UP000266723">
    <property type="component" value="Unassembled WGS sequence"/>
</dbReference>
<feature type="compositionally biased region" description="Basic and acidic residues" evidence="1">
    <location>
        <begin position="59"/>
        <end position="74"/>
    </location>
</feature>
<evidence type="ECO:0000313" key="2">
    <source>
        <dbReference type="EMBL" id="KAF3550563.1"/>
    </source>
</evidence>
<reference evidence="2 3" key="1">
    <citation type="journal article" date="2020" name="BMC Genomics">
        <title>Intraspecific diversification of the crop wild relative Brassica cretica Lam. using demographic model selection.</title>
        <authorList>
            <person name="Kioukis A."/>
            <person name="Michalopoulou V.A."/>
            <person name="Briers L."/>
            <person name="Pirintsos S."/>
            <person name="Studholme D.J."/>
            <person name="Pavlidis P."/>
            <person name="Sarris P.F."/>
        </authorList>
    </citation>
    <scope>NUCLEOTIDE SEQUENCE [LARGE SCALE GENOMIC DNA]</scope>
    <source>
        <strain evidence="3">cv. PFS-1207/04</strain>
    </source>
</reference>
<gene>
    <name evidence="2" type="ORF">DY000_02007205</name>
</gene>
<organism evidence="2 3">
    <name type="scientific">Brassica cretica</name>
    <name type="common">Mustard</name>
    <dbReference type="NCBI Taxonomy" id="69181"/>
    <lineage>
        <taxon>Eukaryota</taxon>
        <taxon>Viridiplantae</taxon>
        <taxon>Streptophyta</taxon>
        <taxon>Embryophyta</taxon>
        <taxon>Tracheophyta</taxon>
        <taxon>Spermatophyta</taxon>
        <taxon>Magnoliopsida</taxon>
        <taxon>eudicotyledons</taxon>
        <taxon>Gunneridae</taxon>
        <taxon>Pentapetalae</taxon>
        <taxon>rosids</taxon>
        <taxon>malvids</taxon>
        <taxon>Brassicales</taxon>
        <taxon>Brassicaceae</taxon>
        <taxon>Brassiceae</taxon>
        <taxon>Brassica</taxon>
    </lineage>
</organism>
<evidence type="ECO:0008006" key="4">
    <source>
        <dbReference type="Google" id="ProtNLM"/>
    </source>
</evidence>
<sequence length="96" mass="11063">MSEMECRSISERATRSYPERSRAPKATRWSTKSSHRAAQSLRRGCGEFRALLRSPELEREARRTFEATGAERRKAQPARIGEPNTPRQKPTPQHDK</sequence>
<dbReference type="EMBL" id="QGKV02000832">
    <property type="protein sequence ID" value="KAF3550563.1"/>
    <property type="molecule type" value="Genomic_DNA"/>
</dbReference>
<name>A0ABQ7CGX0_BRACR</name>
<feature type="compositionally biased region" description="Polar residues" evidence="1">
    <location>
        <begin position="85"/>
        <end position="96"/>
    </location>
</feature>
<feature type="region of interest" description="Disordered" evidence="1">
    <location>
        <begin position="59"/>
        <end position="96"/>
    </location>
</feature>
<proteinExistence type="predicted"/>
<accession>A0ABQ7CGX0</accession>
<feature type="region of interest" description="Disordered" evidence="1">
    <location>
        <begin position="1"/>
        <end position="38"/>
    </location>
</feature>
<comment type="caution">
    <text evidence="2">The sequence shown here is derived from an EMBL/GenBank/DDBJ whole genome shotgun (WGS) entry which is preliminary data.</text>
</comment>
<protein>
    <recommendedName>
        <fullName evidence="4">DUF4005 domain-containing protein</fullName>
    </recommendedName>
</protein>
<evidence type="ECO:0000313" key="3">
    <source>
        <dbReference type="Proteomes" id="UP000266723"/>
    </source>
</evidence>
<evidence type="ECO:0000256" key="1">
    <source>
        <dbReference type="SAM" id="MobiDB-lite"/>
    </source>
</evidence>